<protein>
    <submittedName>
        <fullName evidence="3">Undecaprenyl diphosphate synthase</fullName>
        <ecNumber evidence="3">2.5.1.31</ecNumber>
    </submittedName>
</protein>
<dbReference type="Pfam" id="PF01255">
    <property type="entry name" value="Prenyltransf"/>
    <property type="match status" value="1"/>
</dbReference>
<dbReference type="HAMAP" id="MF_01139">
    <property type="entry name" value="ISPT"/>
    <property type="match status" value="1"/>
</dbReference>
<dbReference type="AlphaFoldDB" id="A0A3B1CLC9"/>
<accession>A0A3B1CLC9</accession>
<keyword evidence="2 3" id="KW-0808">Transferase</keyword>
<dbReference type="EC" id="2.5.1.31" evidence="3"/>
<dbReference type="CDD" id="cd00475">
    <property type="entry name" value="Cis_IPPS"/>
    <property type="match status" value="1"/>
</dbReference>
<dbReference type="SUPFAM" id="SSF64005">
    <property type="entry name" value="Undecaprenyl diphosphate synthase"/>
    <property type="match status" value="1"/>
</dbReference>
<dbReference type="InterPro" id="IPR001441">
    <property type="entry name" value="UPP_synth-like"/>
</dbReference>
<reference evidence="3" key="1">
    <citation type="submission" date="2018-06" db="EMBL/GenBank/DDBJ databases">
        <authorList>
            <person name="Zhirakovskaya E."/>
        </authorList>
    </citation>
    <scope>NUCLEOTIDE SEQUENCE</scope>
</reference>
<sequence>MKKVLSENDKKVIERTKQLGNIPKHIAIIMDGNGRWAKSRGLPRVAGHRKGIETVRIIVEACANLGVEYLTLYTFSTENWRRPKSEVSTLMRLIVKSLKDETEDLNKNNIKLNSIGNINLLPKEVEAELEYAIDKTRNNTKMTLNLALSYSGRWEITKAVRIISEEYKAGNIELDDINETMISNNLETSGMPDPELVIRSGGEMRISNFLLWQIAYSEIFVTDVLWPKFRTKDLIEAIIEFQTRERRFGLVSEQIEHTQKN</sequence>
<comment type="cofactor">
    <cofactor evidence="1">
        <name>Mg(2+)</name>
        <dbReference type="ChEBI" id="CHEBI:18420"/>
    </cofactor>
</comment>
<dbReference type="NCBIfam" id="TIGR00055">
    <property type="entry name" value="uppS"/>
    <property type="match status" value="1"/>
</dbReference>
<dbReference type="PROSITE" id="PS01066">
    <property type="entry name" value="UPP_SYNTHASE"/>
    <property type="match status" value="1"/>
</dbReference>
<name>A0A3B1CLC9_9ZZZZ</name>
<organism evidence="3">
    <name type="scientific">hydrothermal vent metagenome</name>
    <dbReference type="NCBI Taxonomy" id="652676"/>
    <lineage>
        <taxon>unclassified sequences</taxon>
        <taxon>metagenomes</taxon>
        <taxon>ecological metagenomes</taxon>
    </lineage>
</organism>
<dbReference type="Gene3D" id="3.40.1180.10">
    <property type="entry name" value="Decaprenyl diphosphate synthase-like"/>
    <property type="match status" value="1"/>
</dbReference>
<gene>
    <name evidence="3" type="ORF">MNBD_IGNAVI01-1173</name>
</gene>
<proteinExistence type="inferred from homology"/>
<dbReference type="InterPro" id="IPR018520">
    <property type="entry name" value="UPP_synth-like_CS"/>
</dbReference>
<dbReference type="EMBL" id="UOGD01000378">
    <property type="protein sequence ID" value="VAX27321.1"/>
    <property type="molecule type" value="Genomic_DNA"/>
</dbReference>
<dbReference type="PANTHER" id="PTHR10291">
    <property type="entry name" value="DEHYDRODOLICHYL DIPHOSPHATE SYNTHASE FAMILY MEMBER"/>
    <property type="match status" value="1"/>
</dbReference>
<evidence type="ECO:0000313" key="3">
    <source>
        <dbReference type="EMBL" id="VAX27321.1"/>
    </source>
</evidence>
<dbReference type="GO" id="GO:0016094">
    <property type="term" value="P:polyprenol biosynthetic process"/>
    <property type="evidence" value="ECO:0007669"/>
    <property type="project" value="TreeGrafter"/>
</dbReference>
<dbReference type="GO" id="GO:0008834">
    <property type="term" value="F:ditrans,polycis-undecaprenyl-diphosphate synthase [(2E,6E)-farnesyl-diphosphate specific] activity"/>
    <property type="evidence" value="ECO:0007669"/>
    <property type="project" value="UniProtKB-EC"/>
</dbReference>
<dbReference type="InterPro" id="IPR036424">
    <property type="entry name" value="UPP_synth-like_sf"/>
</dbReference>
<evidence type="ECO:0000256" key="1">
    <source>
        <dbReference type="ARBA" id="ARBA00001946"/>
    </source>
</evidence>
<dbReference type="NCBIfam" id="NF011405">
    <property type="entry name" value="PRK14830.1"/>
    <property type="match status" value="1"/>
</dbReference>
<evidence type="ECO:0000256" key="2">
    <source>
        <dbReference type="ARBA" id="ARBA00022679"/>
    </source>
</evidence>
<dbReference type="FunFam" id="3.40.1180.10:FF:000001">
    <property type="entry name" value="(2E,6E)-farnesyl-diphosphate-specific ditrans,polycis-undecaprenyl-diphosphate synthase"/>
    <property type="match status" value="1"/>
</dbReference>
<dbReference type="PANTHER" id="PTHR10291:SF0">
    <property type="entry name" value="DEHYDRODOLICHYL DIPHOSPHATE SYNTHASE 2"/>
    <property type="match status" value="1"/>
</dbReference>